<accession>A0AAW2V3V1</accession>
<evidence type="ECO:0000256" key="1">
    <source>
        <dbReference type="SAM" id="MobiDB-lite"/>
    </source>
</evidence>
<reference evidence="2" key="2">
    <citation type="journal article" date="2024" name="Plant">
        <title>Genomic evolution and insights into agronomic trait innovations of Sesamum species.</title>
        <authorList>
            <person name="Miao H."/>
            <person name="Wang L."/>
            <person name="Qu L."/>
            <person name="Liu H."/>
            <person name="Sun Y."/>
            <person name="Le M."/>
            <person name="Wang Q."/>
            <person name="Wei S."/>
            <person name="Zheng Y."/>
            <person name="Lin W."/>
            <person name="Duan Y."/>
            <person name="Cao H."/>
            <person name="Xiong S."/>
            <person name="Wang X."/>
            <person name="Wei L."/>
            <person name="Li C."/>
            <person name="Ma Q."/>
            <person name="Ju M."/>
            <person name="Zhao R."/>
            <person name="Li G."/>
            <person name="Mu C."/>
            <person name="Tian Q."/>
            <person name="Mei H."/>
            <person name="Zhang T."/>
            <person name="Gao T."/>
            <person name="Zhang H."/>
        </authorList>
    </citation>
    <scope>NUCLEOTIDE SEQUENCE</scope>
    <source>
        <strain evidence="2">G02</strain>
    </source>
</reference>
<dbReference type="EMBL" id="JACGWJ010000004">
    <property type="protein sequence ID" value="KAL0423300.1"/>
    <property type="molecule type" value="Genomic_DNA"/>
</dbReference>
<dbReference type="AlphaFoldDB" id="A0AAW2V3V1"/>
<protein>
    <recommendedName>
        <fullName evidence="3">DUF4283 domain-containing protein</fullName>
    </recommendedName>
</protein>
<feature type="compositionally biased region" description="Basic and acidic residues" evidence="1">
    <location>
        <begin position="215"/>
        <end position="239"/>
    </location>
</feature>
<feature type="region of interest" description="Disordered" evidence="1">
    <location>
        <begin position="215"/>
        <end position="284"/>
    </location>
</feature>
<evidence type="ECO:0000313" key="2">
    <source>
        <dbReference type="EMBL" id="KAL0423300.1"/>
    </source>
</evidence>
<dbReference type="PANTHER" id="PTHR31286:SF179">
    <property type="entry name" value="RNASE H TYPE-1 DOMAIN-CONTAINING PROTEIN"/>
    <property type="match status" value="1"/>
</dbReference>
<evidence type="ECO:0008006" key="3">
    <source>
        <dbReference type="Google" id="ProtNLM"/>
    </source>
</evidence>
<reference evidence="2" key="1">
    <citation type="submission" date="2020-06" db="EMBL/GenBank/DDBJ databases">
        <authorList>
            <person name="Li T."/>
            <person name="Hu X."/>
            <person name="Zhang T."/>
            <person name="Song X."/>
            <person name="Zhang H."/>
            <person name="Dai N."/>
            <person name="Sheng W."/>
            <person name="Hou X."/>
            <person name="Wei L."/>
        </authorList>
    </citation>
    <scope>NUCLEOTIDE SEQUENCE</scope>
    <source>
        <strain evidence="2">G02</strain>
        <tissue evidence="2">Leaf</tissue>
    </source>
</reference>
<organism evidence="2">
    <name type="scientific">Sesamum radiatum</name>
    <name type="common">Black benniseed</name>
    <dbReference type="NCBI Taxonomy" id="300843"/>
    <lineage>
        <taxon>Eukaryota</taxon>
        <taxon>Viridiplantae</taxon>
        <taxon>Streptophyta</taxon>
        <taxon>Embryophyta</taxon>
        <taxon>Tracheophyta</taxon>
        <taxon>Spermatophyta</taxon>
        <taxon>Magnoliopsida</taxon>
        <taxon>eudicotyledons</taxon>
        <taxon>Gunneridae</taxon>
        <taxon>Pentapetalae</taxon>
        <taxon>asterids</taxon>
        <taxon>lamiids</taxon>
        <taxon>Lamiales</taxon>
        <taxon>Pedaliaceae</taxon>
        <taxon>Sesamum</taxon>
    </lineage>
</organism>
<proteinExistence type="predicted"/>
<comment type="caution">
    <text evidence="2">The sequence shown here is derived from an EMBL/GenBank/DDBJ whole genome shotgun (WGS) entry which is preliminary data.</text>
</comment>
<name>A0AAW2V3V1_SESRA</name>
<dbReference type="InterPro" id="IPR040256">
    <property type="entry name" value="At4g02000-like"/>
</dbReference>
<feature type="compositionally biased region" description="Basic and acidic residues" evidence="1">
    <location>
        <begin position="257"/>
        <end position="266"/>
    </location>
</feature>
<sequence length="284" mass="31926">MATTAGGSSPPLRSYRDAVAGVVVRPPPPPVSFDVASFRSMGMLTRDQGMKVLRFSSEEIARLSQPFWYALVGKFLHGYPSMQHLRRWMLAQGFPGDFSTPTFNPREESPIVPVRVCLPELPIQFFDWEALFSIARSLETPLRTDVSTATLVRPSVARVCVEINLLEPLQTEIGLGFGTKVFIQPVVYERLPKYCATCKHLGHVDDECYEKLKNREPVQPVERDDQRASDHADLREKLDVQGAQRELHTRRKGKRVVFKDVDRRPEASSSGAKGAEDSGVEMEL</sequence>
<dbReference type="PANTHER" id="PTHR31286">
    <property type="entry name" value="GLYCINE-RICH CELL WALL STRUCTURAL PROTEIN 1.8-LIKE"/>
    <property type="match status" value="1"/>
</dbReference>
<gene>
    <name evidence="2" type="ORF">Sradi_0864800</name>
</gene>